<keyword evidence="6" id="KW-1185">Reference proteome</keyword>
<dbReference type="PANTHER" id="PTHR44942">
    <property type="entry name" value="METHYLTRANSF_11 DOMAIN-CONTAINING PROTEIN"/>
    <property type="match status" value="1"/>
</dbReference>
<evidence type="ECO:0000256" key="2">
    <source>
        <dbReference type="ARBA" id="ARBA00022603"/>
    </source>
</evidence>
<protein>
    <submittedName>
        <fullName evidence="5">Methyltransferase domain-containing protein</fullName>
    </submittedName>
</protein>
<dbReference type="CDD" id="cd02440">
    <property type="entry name" value="AdoMet_MTases"/>
    <property type="match status" value="1"/>
</dbReference>
<dbReference type="EMBL" id="CP108110">
    <property type="protein sequence ID" value="WUQ85547.1"/>
    <property type="molecule type" value="Genomic_DNA"/>
</dbReference>
<gene>
    <name evidence="5" type="ORF">OHA16_22830</name>
</gene>
<name>A0ABZ1U6D4_9ACTN</name>
<evidence type="ECO:0000259" key="4">
    <source>
        <dbReference type="Pfam" id="PF08241"/>
    </source>
</evidence>
<evidence type="ECO:0000313" key="6">
    <source>
        <dbReference type="Proteomes" id="UP001432222"/>
    </source>
</evidence>
<keyword evidence="2 5" id="KW-0489">Methyltransferase</keyword>
<dbReference type="PANTHER" id="PTHR44942:SF4">
    <property type="entry name" value="METHYLTRANSFERASE TYPE 11 DOMAIN-CONTAINING PROTEIN"/>
    <property type="match status" value="1"/>
</dbReference>
<evidence type="ECO:0000256" key="3">
    <source>
        <dbReference type="ARBA" id="ARBA00022679"/>
    </source>
</evidence>
<proteinExistence type="inferred from homology"/>
<dbReference type="InterPro" id="IPR013216">
    <property type="entry name" value="Methyltransf_11"/>
</dbReference>
<dbReference type="Gene3D" id="3.40.50.150">
    <property type="entry name" value="Vaccinia Virus protein VP39"/>
    <property type="match status" value="1"/>
</dbReference>
<evidence type="ECO:0000256" key="1">
    <source>
        <dbReference type="ARBA" id="ARBA00008361"/>
    </source>
</evidence>
<dbReference type="GO" id="GO:0008168">
    <property type="term" value="F:methyltransferase activity"/>
    <property type="evidence" value="ECO:0007669"/>
    <property type="project" value="UniProtKB-KW"/>
</dbReference>
<comment type="similarity">
    <text evidence="1">Belongs to the methyltransferase superfamily.</text>
</comment>
<dbReference type="RefSeq" id="WP_328956298.1">
    <property type="nucleotide sequence ID" value="NZ_CP108110.1"/>
</dbReference>
<feature type="domain" description="Methyltransferase type 11" evidence="4">
    <location>
        <begin position="56"/>
        <end position="145"/>
    </location>
</feature>
<reference evidence="5" key="1">
    <citation type="submission" date="2022-10" db="EMBL/GenBank/DDBJ databases">
        <title>The complete genomes of actinobacterial strains from the NBC collection.</title>
        <authorList>
            <person name="Joergensen T.S."/>
            <person name="Alvarez Arevalo M."/>
            <person name="Sterndorff E.B."/>
            <person name="Faurdal D."/>
            <person name="Vuksanovic O."/>
            <person name="Mourched A.-S."/>
            <person name="Charusanti P."/>
            <person name="Shaw S."/>
            <person name="Blin K."/>
            <person name="Weber T."/>
        </authorList>
    </citation>
    <scope>NUCLEOTIDE SEQUENCE</scope>
    <source>
        <strain evidence="5">NBC_00222</strain>
    </source>
</reference>
<dbReference type="SUPFAM" id="SSF53335">
    <property type="entry name" value="S-adenosyl-L-methionine-dependent methyltransferases"/>
    <property type="match status" value="1"/>
</dbReference>
<dbReference type="Pfam" id="PF08241">
    <property type="entry name" value="Methyltransf_11"/>
    <property type="match status" value="1"/>
</dbReference>
<dbReference type="Proteomes" id="UP001432222">
    <property type="component" value="Chromosome"/>
</dbReference>
<dbReference type="GO" id="GO:0032259">
    <property type="term" value="P:methylation"/>
    <property type="evidence" value="ECO:0007669"/>
    <property type="project" value="UniProtKB-KW"/>
</dbReference>
<keyword evidence="3" id="KW-0808">Transferase</keyword>
<dbReference type="InterPro" id="IPR029063">
    <property type="entry name" value="SAM-dependent_MTases_sf"/>
</dbReference>
<sequence length="262" mass="28153">MAEKTGPGPSGDFRELAKSFGGVAAEYDRARPSYPQELFDALERLAGRGLEGARVLDVGAGTGISTRLLADRGADVVAVEPNAGMAGQFLAASPGLGLVRGSGDELPFHDGSADFVTYAQAFHWTVPEKSVPEAIRVLRPGGALALWWNVKDSGVAWVRALGERLHAALPSTYHGYGAVNEVTSHLAPYDLRTEHTRLRWERRVSVDHVITDLTSRSYLAALTPEQRAPLLAVEREALLAEFPDGTVVEPYVLDLTVAITPS</sequence>
<dbReference type="InterPro" id="IPR051052">
    <property type="entry name" value="Diverse_substrate_MTase"/>
</dbReference>
<accession>A0ABZ1U6D4</accession>
<organism evidence="5 6">
    <name type="scientific">Kitasatospora purpeofusca</name>
    <dbReference type="NCBI Taxonomy" id="67352"/>
    <lineage>
        <taxon>Bacteria</taxon>
        <taxon>Bacillati</taxon>
        <taxon>Actinomycetota</taxon>
        <taxon>Actinomycetes</taxon>
        <taxon>Kitasatosporales</taxon>
        <taxon>Streptomycetaceae</taxon>
        <taxon>Kitasatospora</taxon>
    </lineage>
</organism>
<evidence type="ECO:0000313" key="5">
    <source>
        <dbReference type="EMBL" id="WUQ85547.1"/>
    </source>
</evidence>